<evidence type="ECO:0000313" key="1">
    <source>
        <dbReference type="EMBL" id="EEF63429.1"/>
    </source>
</evidence>
<comment type="caution">
    <text evidence="1">The sequence shown here is derived from an EMBL/GenBank/DDBJ whole genome shotgun (WGS) entry which is preliminary data.</text>
</comment>
<proteinExistence type="predicted"/>
<keyword evidence="2" id="KW-1185">Reference proteome</keyword>
<dbReference type="EMBL" id="ABOX02000001">
    <property type="protein sequence ID" value="EEF63429.1"/>
    <property type="molecule type" value="Genomic_DNA"/>
</dbReference>
<sequence>MKLFTFSGISSSITNVNNGDGIKQFAQDIISAFPGTPPSYNPTDGTGHFRSYVNLLKLLGEVEDAVQLDGSEVLNEEAETLAKDYAMAINNAMSADPKEEVLILAHSQGNNNMVFALKYLFQNAPQFFESRAVRCAMFDPKVGANHVEELITQDKEMHLEFLFFQSENDILGDQSMFIPKFIDEFPHGNHIWVRGTDHTSIREWKTFSTEQSWMILEEFQEFEREVNKERIDLQREFGAHLNTVYLGKLQAFKRDYEMNDDKLAPALLGFLQGKLPKKFLS</sequence>
<dbReference type="STRING" id="320771.Cflav_PD6064"/>
<name>B9XA88_PEDPL</name>
<protein>
    <submittedName>
        <fullName evidence="1">Uncharacterized protein</fullName>
    </submittedName>
</protein>
<evidence type="ECO:0000313" key="2">
    <source>
        <dbReference type="Proteomes" id="UP000003688"/>
    </source>
</evidence>
<dbReference type="Proteomes" id="UP000003688">
    <property type="component" value="Unassembled WGS sequence"/>
</dbReference>
<dbReference type="AlphaFoldDB" id="B9XA88"/>
<gene>
    <name evidence="1" type="ORF">Cflav_PD6064</name>
</gene>
<accession>B9XA88</accession>
<reference evidence="1 2" key="1">
    <citation type="journal article" date="2011" name="J. Bacteriol.">
        <title>Genome sequence of 'Pedosphaera parvula' Ellin514, an aerobic Verrucomicrobial isolate from pasture soil.</title>
        <authorList>
            <person name="Kant R."/>
            <person name="van Passel M.W."/>
            <person name="Sangwan P."/>
            <person name="Palva A."/>
            <person name="Lucas S."/>
            <person name="Copeland A."/>
            <person name="Lapidus A."/>
            <person name="Glavina Del Rio T."/>
            <person name="Dalin E."/>
            <person name="Tice H."/>
            <person name="Bruce D."/>
            <person name="Goodwin L."/>
            <person name="Pitluck S."/>
            <person name="Chertkov O."/>
            <person name="Larimer F.W."/>
            <person name="Land M.L."/>
            <person name="Hauser L."/>
            <person name="Brettin T.S."/>
            <person name="Detter J.C."/>
            <person name="Han S."/>
            <person name="de Vos W.M."/>
            <person name="Janssen P.H."/>
            <person name="Smidt H."/>
        </authorList>
    </citation>
    <scope>NUCLEOTIDE SEQUENCE [LARGE SCALE GENOMIC DNA]</scope>
    <source>
        <strain evidence="1 2">Ellin514</strain>
    </source>
</reference>
<dbReference type="RefSeq" id="WP_007412736.1">
    <property type="nucleotide sequence ID" value="NZ_ABOX02000001.1"/>
</dbReference>
<organism evidence="1 2">
    <name type="scientific">Pedosphaera parvula (strain Ellin514)</name>
    <dbReference type="NCBI Taxonomy" id="320771"/>
    <lineage>
        <taxon>Bacteria</taxon>
        <taxon>Pseudomonadati</taxon>
        <taxon>Verrucomicrobiota</taxon>
        <taxon>Pedosphaerae</taxon>
        <taxon>Pedosphaerales</taxon>
        <taxon>Pedosphaeraceae</taxon>
        <taxon>Pedosphaera</taxon>
    </lineage>
</organism>